<dbReference type="InterPro" id="IPR020084">
    <property type="entry name" value="NUDIX_hydrolase_CS"/>
</dbReference>
<dbReference type="RefSeq" id="WP_252993773.1">
    <property type="nucleotide sequence ID" value="NZ_CP078013.2"/>
</dbReference>
<feature type="site" description="Critical for catalysis" evidence="4">
    <location>
        <position position="127"/>
    </location>
</feature>
<feature type="binding site" evidence="6">
    <location>
        <position position="126"/>
    </location>
    <ligand>
        <name>Mg(2+)</name>
        <dbReference type="ChEBI" id="CHEBI:18420"/>
    </ligand>
</feature>
<evidence type="ECO:0000313" key="9">
    <source>
        <dbReference type="EMBL" id="USW02773.1"/>
    </source>
</evidence>
<proteinExistence type="predicted"/>
<dbReference type="NCBIfam" id="NF011963">
    <property type="entry name" value="PRK15434.1"/>
    <property type="match status" value="1"/>
</dbReference>
<dbReference type="AlphaFoldDB" id="A0ABD7TMH4"/>
<feature type="binding site" evidence="6">
    <location>
        <position position="49"/>
    </location>
    <ligand>
        <name>Mg(2+)</name>
        <dbReference type="ChEBI" id="CHEBI:18420"/>
    </ligand>
</feature>
<evidence type="ECO:0000256" key="4">
    <source>
        <dbReference type="PIRSR" id="PIRSR037599-1"/>
    </source>
</evidence>
<dbReference type="InterPro" id="IPR033715">
    <property type="entry name" value="GDPMH"/>
</dbReference>
<reference evidence="9" key="2">
    <citation type="submission" date="2024-04" db="EMBL/GenBank/DDBJ databases">
        <authorList>
            <person name="Diaz M."/>
            <person name="Bach T."/>
            <person name="Gonzalez Anta G."/>
            <person name="Agaras B."/>
            <person name="Wibberg D."/>
            <person name="Noguera F."/>
            <person name="Canciani W."/>
            <person name="Ybarra T."/>
            <person name="Nunez M.L."/>
            <person name="Valverde C."/>
        </authorList>
    </citation>
    <scope>NUCLEOTIDE SEQUENCE</scope>
    <source>
        <strain evidence="9">1008</strain>
    </source>
</reference>
<dbReference type="CDD" id="cd03430">
    <property type="entry name" value="NUDIX_GDPMH_NudD"/>
    <property type="match status" value="1"/>
</dbReference>
<feature type="binding site" evidence="6">
    <location>
        <position position="69"/>
    </location>
    <ligand>
        <name>Mg(2+)</name>
        <dbReference type="ChEBI" id="CHEBI:18420"/>
    </ligand>
</feature>
<feature type="binding site" evidence="5">
    <location>
        <position position="8"/>
    </location>
    <ligand>
        <name>substrate</name>
    </ligand>
</feature>
<organism evidence="9 10">
    <name type="scientific">Pseudomonas pergaminensis</name>
    <dbReference type="NCBI Taxonomy" id="2853159"/>
    <lineage>
        <taxon>Bacteria</taxon>
        <taxon>Pseudomonadati</taxon>
        <taxon>Pseudomonadota</taxon>
        <taxon>Gammaproteobacteria</taxon>
        <taxon>Pseudomonadales</taxon>
        <taxon>Pseudomonadaceae</taxon>
        <taxon>Pseudomonas</taxon>
    </lineage>
</organism>
<evidence type="ECO:0000313" key="10">
    <source>
        <dbReference type="Proteomes" id="UP001056907"/>
    </source>
</evidence>
<dbReference type="PANTHER" id="PTHR43046:SF12">
    <property type="entry name" value="GDP-MANNOSE MANNOSYL HYDROLASE"/>
    <property type="match status" value="1"/>
</dbReference>
<dbReference type="Pfam" id="PF00293">
    <property type="entry name" value="NUDIX"/>
    <property type="match status" value="1"/>
</dbReference>
<dbReference type="InterPro" id="IPR015797">
    <property type="entry name" value="NUDIX_hydrolase-like_dom_sf"/>
</dbReference>
<keyword evidence="3 6" id="KW-0460">Magnesium</keyword>
<feature type="domain" description="Nudix hydrolase" evidence="8">
    <location>
        <begin position="13"/>
        <end position="157"/>
    </location>
</feature>
<dbReference type="PROSITE" id="PS00893">
    <property type="entry name" value="NUDIX_BOX"/>
    <property type="match status" value="1"/>
</dbReference>
<dbReference type="KEGG" id="ppeg:KUA23_08655"/>
<name>A0ABD7TMH4_9PSED</name>
<dbReference type="PANTHER" id="PTHR43046">
    <property type="entry name" value="GDP-MANNOSE MANNOSYL HYDROLASE"/>
    <property type="match status" value="1"/>
</dbReference>
<evidence type="ECO:0000256" key="1">
    <source>
        <dbReference type="ARBA" id="ARBA00022723"/>
    </source>
</evidence>
<dbReference type="InterPro" id="IPR000086">
    <property type="entry name" value="NUDIX_hydrolase_dom"/>
</dbReference>
<accession>A0ABD7TMH4</accession>
<dbReference type="EMBL" id="CP078013">
    <property type="protein sequence ID" value="USW02773.1"/>
    <property type="molecule type" value="Genomic_DNA"/>
</dbReference>
<dbReference type="GO" id="GO:0046872">
    <property type="term" value="F:metal ion binding"/>
    <property type="evidence" value="ECO:0007669"/>
    <property type="project" value="UniProtKB-KW"/>
</dbReference>
<evidence type="ECO:0000256" key="5">
    <source>
        <dbReference type="PIRSR" id="PIRSR037599-2"/>
    </source>
</evidence>
<feature type="binding site" evidence="5">
    <location>
        <position position="36"/>
    </location>
    <ligand>
        <name>substrate</name>
    </ligand>
</feature>
<sequence length="157" mass="17938">MFLDNDTFRTVVASTCLVSIDLIITRLDGRVLLGRRVHRPAKGYWFVPGGRIFKGEALDDAFSRLALAEIGLHLNRCDARFLGVYQHFYEDSVFGDEPNDPSTHYVVLAYHLEFSDTEVFEPPTIQHEAYDWLSAGEMSECVFVHDYTRAYLSALIK</sequence>
<dbReference type="EC" id="3.2.1.42" evidence="9"/>
<evidence type="ECO:0000256" key="2">
    <source>
        <dbReference type="ARBA" id="ARBA00022801"/>
    </source>
</evidence>
<evidence type="ECO:0000256" key="6">
    <source>
        <dbReference type="PIRSR" id="PIRSR037599-3"/>
    </source>
</evidence>
<dbReference type="Gene3D" id="3.90.79.10">
    <property type="entry name" value="Nucleoside Triphosphate Pyrophosphohydrolase"/>
    <property type="match status" value="1"/>
</dbReference>
<evidence type="ECO:0000256" key="3">
    <source>
        <dbReference type="ARBA" id="ARBA00022842"/>
    </source>
</evidence>
<keyword evidence="9" id="KW-0326">Glycosidase</keyword>
<dbReference type="PIRSF" id="PIRSF037599">
    <property type="entry name" value="GDPMH"/>
    <property type="match status" value="1"/>
</dbReference>
<feature type="binding site" evidence="5">
    <location>
        <begin position="2"/>
        <end position="3"/>
    </location>
    <ligand>
        <name>substrate</name>
    </ligand>
</feature>
<dbReference type="Proteomes" id="UP001056907">
    <property type="component" value="Chromosome"/>
</dbReference>
<feature type="short sequence motif" description="Nudix box" evidence="7">
    <location>
        <begin position="50"/>
        <end position="71"/>
    </location>
</feature>
<evidence type="ECO:0000256" key="7">
    <source>
        <dbReference type="PIRSR" id="PIRSR037599-4"/>
    </source>
</evidence>
<keyword evidence="2 9" id="KW-0378">Hydrolase</keyword>
<dbReference type="PROSITE" id="PS51462">
    <property type="entry name" value="NUDIX"/>
    <property type="match status" value="1"/>
</dbReference>
<reference evidence="9" key="1">
    <citation type="journal article" date="2022" name="Front. Plant Sci.">
        <title>Agronomic efficiency and genome mining analysis of the wheat-biostimulant rhizospheric bacterium Pseudomonas pergaminensis sp. nov. strain 1008T.</title>
        <authorList>
            <person name="Diaz M."/>
            <person name="Bach T."/>
            <person name="Gonzalez Anta G."/>
            <person name="Agaras B."/>
            <person name="Wibberg D."/>
            <person name="Noguera F."/>
            <person name="Canciani W."/>
            <person name="Valverde C."/>
        </authorList>
    </citation>
    <scope>NUCLEOTIDE SEQUENCE</scope>
    <source>
        <strain evidence="9">1008</strain>
    </source>
</reference>
<protein>
    <submittedName>
        <fullName evidence="9">GDP-mannose mannosyl hydrolase</fullName>
        <ecNumber evidence="9">3.2.1.42</ecNumber>
    </submittedName>
</protein>
<dbReference type="GO" id="GO:0047917">
    <property type="term" value="F:GDP-glucosidase activity"/>
    <property type="evidence" value="ECO:0007669"/>
    <property type="project" value="UniProtKB-EC"/>
</dbReference>
<evidence type="ECO:0000259" key="8">
    <source>
        <dbReference type="PROSITE" id="PS51462"/>
    </source>
</evidence>
<comment type="cofactor">
    <cofactor evidence="6">
        <name>Mg(2+)</name>
        <dbReference type="ChEBI" id="CHEBI:18420"/>
    </cofactor>
    <text evidence="6">Binds 1 Mg(2+) ion per subunit.</text>
</comment>
<gene>
    <name evidence="9" type="ORF">KUA23_08655</name>
</gene>
<dbReference type="SUPFAM" id="SSF55811">
    <property type="entry name" value="Nudix"/>
    <property type="match status" value="1"/>
</dbReference>
<keyword evidence="1 6" id="KW-0479">Metal-binding</keyword>